<gene>
    <name evidence="1" type="ORF">VAZ01S_004_00670</name>
</gene>
<comment type="caution">
    <text evidence="1">The sequence shown here is derived from an EMBL/GenBank/DDBJ whole genome shotgun (WGS) entry which is preliminary data.</text>
</comment>
<dbReference type="EMBL" id="BATL01000004">
    <property type="protein sequence ID" value="GAD74193.1"/>
    <property type="molecule type" value="Genomic_DNA"/>
</dbReference>
<dbReference type="Proteomes" id="UP000016567">
    <property type="component" value="Unassembled WGS sequence"/>
</dbReference>
<proteinExistence type="predicted"/>
<evidence type="ECO:0000313" key="1">
    <source>
        <dbReference type="EMBL" id="GAD74193.1"/>
    </source>
</evidence>
<protein>
    <submittedName>
        <fullName evidence="1">Uncharacterized protein</fullName>
    </submittedName>
</protein>
<evidence type="ECO:0000313" key="2">
    <source>
        <dbReference type="Proteomes" id="UP000016567"/>
    </source>
</evidence>
<name>U3C6V9_9VIBR</name>
<reference evidence="1 2" key="1">
    <citation type="submission" date="2013-09" db="EMBL/GenBank/DDBJ databases">
        <title>Whole genome shotgun sequence of Vibrio azureus NBRC 104587.</title>
        <authorList>
            <person name="Isaki S."/>
            <person name="Hosoyama A."/>
            <person name="Numata M."/>
            <person name="Hashimoto M."/>
            <person name="Hosoyama Y."/>
            <person name="Tsuchikane K."/>
            <person name="Noguchi M."/>
            <person name="Hirakata S."/>
            <person name="Ichikawa N."/>
            <person name="Ohji S."/>
            <person name="Yamazoe A."/>
            <person name="Fujita N."/>
        </authorList>
    </citation>
    <scope>NUCLEOTIDE SEQUENCE [LARGE SCALE GENOMIC DNA]</scope>
    <source>
        <strain evidence="1 2">NBRC 104587</strain>
    </source>
</reference>
<keyword evidence="2" id="KW-1185">Reference proteome</keyword>
<dbReference type="AlphaFoldDB" id="U3C6V9"/>
<sequence>MILSTYFMPIIDLNNIRSMFALNVTNKQPDKFENLENVKSIKNFTDKEFRQKKENQKKENLGHISRFKANFSSSHGRDKKSYLRSL</sequence>
<accession>U3C6V9</accession>
<organism evidence="1 2">
    <name type="scientific">Vibrio azureus NBRC 104587</name>
    <dbReference type="NCBI Taxonomy" id="1219077"/>
    <lineage>
        <taxon>Bacteria</taxon>
        <taxon>Pseudomonadati</taxon>
        <taxon>Pseudomonadota</taxon>
        <taxon>Gammaproteobacteria</taxon>
        <taxon>Vibrionales</taxon>
        <taxon>Vibrionaceae</taxon>
        <taxon>Vibrio</taxon>
    </lineage>
</organism>